<dbReference type="InterPro" id="IPR029074">
    <property type="entry name" value="Imm49"/>
</dbReference>
<dbReference type="Pfam" id="PF15575">
    <property type="entry name" value="Imm49"/>
    <property type="match status" value="1"/>
</dbReference>
<proteinExistence type="predicted"/>
<protein>
    <submittedName>
        <fullName evidence="1">Immunity 49 family protein</fullName>
    </submittedName>
</protein>
<evidence type="ECO:0000313" key="1">
    <source>
        <dbReference type="EMBL" id="NJP16441.1"/>
    </source>
</evidence>
<dbReference type="Proteomes" id="UP000635996">
    <property type="component" value="Unassembled WGS sequence"/>
</dbReference>
<sequence>MPDTVDALRETANWILDEFTESPVLRPQALSATLALAQQHCAIDPQAVKFDTWEAWVTAMQTGSALFAAATAPEGTGVTCRIKEQERTLPATGPERHVNAGTWVTSFYLAMICRDNDRLRRLAEVPVSLLRDSGAVFDAYIYSWVETLQSFWLGRQDVGDKLVAAVDATSPEALRYTDADLVSKILYPPMILLYRIIRRDAVEFDKALVDALCQHKAYWTADEYRATSADGLVALGPLAMACLARDQGITVDVESEYLPKALLEYAWIGEITY</sequence>
<accession>A0ABX0YZB2</accession>
<dbReference type="EMBL" id="JAATEL010000022">
    <property type="protein sequence ID" value="NJP16441.1"/>
    <property type="molecule type" value="Genomic_DNA"/>
</dbReference>
<comment type="caution">
    <text evidence="1">The sequence shown here is derived from an EMBL/GenBank/DDBJ whole genome shotgun (WGS) entry which is preliminary data.</text>
</comment>
<evidence type="ECO:0000313" key="2">
    <source>
        <dbReference type="Proteomes" id="UP000635996"/>
    </source>
</evidence>
<keyword evidence="2" id="KW-1185">Reference proteome</keyword>
<name>A0ABX0YZB2_STRTL</name>
<reference evidence="1 2" key="1">
    <citation type="submission" date="2020-03" db="EMBL/GenBank/DDBJ databases">
        <title>WGS of actinomycetes isolated from Thailand.</title>
        <authorList>
            <person name="Thawai C."/>
        </authorList>
    </citation>
    <scope>NUCLEOTIDE SEQUENCE [LARGE SCALE GENOMIC DNA]</scope>
    <source>
        <strain evidence="1 2">NBRC 13905</strain>
    </source>
</reference>
<dbReference type="RefSeq" id="WP_168132070.1">
    <property type="nucleotide sequence ID" value="NZ_BMVZ01000005.1"/>
</dbReference>
<gene>
    <name evidence="1" type="ORF">HCJ95_19705</name>
</gene>
<organism evidence="1 2">
    <name type="scientific">Streptomyces thermoviolaceus subsp. thermoviolaceus</name>
    <dbReference type="NCBI Taxonomy" id="66860"/>
    <lineage>
        <taxon>Bacteria</taxon>
        <taxon>Bacillati</taxon>
        <taxon>Actinomycetota</taxon>
        <taxon>Actinomycetes</taxon>
        <taxon>Kitasatosporales</taxon>
        <taxon>Streptomycetaceae</taxon>
        <taxon>Streptomyces</taxon>
    </lineage>
</organism>